<keyword evidence="1" id="KW-1015">Disulfide bond</keyword>
<evidence type="ECO:0000313" key="6">
    <source>
        <dbReference type="Proteomes" id="UP001432027"/>
    </source>
</evidence>
<organism evidence="5 6">
    <name type="scientific">Pristionchus entomophagus</name>
    <dbReference type="NCBI Taxonomy" id="358040"/>
    <lineage>
        <taxon>Eukaryota</taxon>
        <taxon>Metazoa</taxon>
        <taxon>Ecdysozoa</taxon>
        <taxon>Nematoda</taxon>
        <taxon>Chromadorea</taxon>
        <taxon>Rhabditida</taxon>
        <taxon>Rhabditina</taxon>
        <taxon>Diplogasteromorpha</taxon>
        <taxon>Diplogasteroidea</taxon>
        <taxon>Neodiplogasteridae</taxon>
        <taxon>Pristionchus</taxon>
    </lineage>
</organism>
<keyword evidence="3" id="KW-0472">Membrane</keyword>
<dbReference type="PROSITE" id="PS50026">
    <property type="entry name" value="EGF_3"/>
    <property type="match status" value="1"/>
</dbReference>
<evidence type="ECO:0000256" key="2">
    <source>
        <dbReference type="SAM" id="MobiDB-lite"/>
    </source>
</evidence>
<comment type="caution">
    <text evidence="5">The sequence shown here is derived from an EMBL/GenBank/DDBJ whole genome shotgun (WGS) entry which is preliminary data.</text>
</comment>
<feature type="compositionally biased region" description="Low complexity" evidence="2">
    <location>
        <begin position="7"/>
        <end position="26"/>
    </location>
</feature>
<dbReference type="PROSITE" id="PS00022">
    <property type="entry name" value="EGF_1"/>
    <property type="match status" value="1"/>
</dbReference>
<dbReference type="Gene3D" id="2.10.25.10">
    <property type="entry name" value="Laminin"/>
    <property type="match status" value="1"/>
</dbReference>
<feature type="disulfide bond" evidence="1">
    <location>
        <begin position="174"/>
        <end position="183"/>
    </location>
</feature>
<gene>
    <name evidence="5" type="ORF">PENTCL1PPCAC_23432</name>
</gene>
<dbReference type="EMBL" id="BTSX01000005">
    <property type="protein sequence ID" value="GMT01258.1"/>
    <property type="molecule type" value="Genomic_DNA"/>
</dbReference>
<evidence type="ECO:0000259" key="4">
    <source>
        <dbReference type="PROSITE" id="PS50026"/>
    </source>
</evidence>
<proteinExistence type="predicted"/>
<evidence type="ECO:0000256" key="1">
    <source>
        <dbReference type="PROSITE-ProRule" id="PRU00076"/>
    </source>
</evidence>
<feature type="region of interest" description="Disordered" evidence="2">
    <location>
        <begin position="323"/>
        <end position="350"/>
    </location>
</feature>
<keyword evidence="1" id="KW-0245">EGF-like domain</keyword>
<dbReference type="InterPro" id="IPR000742">
    <property type="entry name" value="EGF"/>
</dbReference>
<feature type="domain" description="EGF-like" evidence="4">
    <location>
        <begin position="149"/>
        <end position="184"/>
    </location>
</feature>
<name>A0AAV5U485_9BILA</name>
<reference evidence="5" key="1">
    <citation type="submission" date="2023-10" db="EMBL/GenBank/DDBJ databases">
        <title>Genome assembly of Pristionchus species.</title>
        <authorList>
            <person name="Yoshida K."/>
            <person name="Sommer R.J."/>
        </authorList>
    </citation>
    <scope>NUCLEOTIDE SEQUENCE</scope>
    <source>
        <strain evidence="5">RS0144</strain>
    </source>
</reference>
<feature type="region of interest" description="Disordered" evidence="2">
    <location>
        <begin position="1"/>
        <end position="29"/>
    </location>
</feature>
<sequence length="350" mass="37708">SMDAGSTVVVPTAAAPRPAMAAAPTTNKTTVPLSMPEPGVKRPFESVVPSSEIKTKSDEPSFMNQIIEGGKKAVNDVAKSFTQFIDDIKPAKIECLNKGYPKENGRECDCPKQWKGKRCEQRVCFHGGHPIQLADGTEVCRCMPEEFISGPNCDTVTCQNGGMALDGDVTGCECPTIYTGQFCESNIFVTNAHIGIPALVLLVFLCCCFLCRMDLCPRRPAPGSAPSGGRSAPHTRRGNSAGGRRQQGMRHEQPPLLQQQPMMPAAVAAAAASSSGGAYVIRLDTIPTFNPQMIGGVPIDEGKILEPPPPYDEALNARCTIEPPRYQELPPEGSQVRTVEETRERRATPR</sequence>
<comment type="caution">
    <text evidence="1">Lacks conserved residue(s) required for the propagation of feature annotation.</text>
</comment>
<feature type="non-terminal residue" evidence="5">
    <location>
        <position position="1"/>
    </location>
</feature>
<protein>
    <recommendedName>
        <fullName evidence="4">EGF-like domain-containing protein</fullName>
    </recommendedName>
</protein>
<evidence type="ECO:0000256" key="3">
    <source>
        <dbReference type="SAM" id="Phobius"/>
    </source>
</evidence>
<dbReference type="Proteomes" id="UP001432027">
    <property type="component" value="Unassembled WGS sequence"/>
</dbReference>
<keyword evidence="6" id="KW-1185">Reference proteome</keyword>
<keyword evidence="3" id="KW-1133">Transmembrane helix</keyword>
<keyword evidence="3" id="KW-0812">Transmembrane</keyword>
<evidence type="ECO:0000313" key="5">
    <source>
        <dbReference type="EMBL" id="GMT01258.1"/>
    </source>
</evidence>
<feature type="region of interest" description="Disordered" evidence="2">
    <location>
        <begin position="222"/>
        <end position="250"/>
    </location>
</feature>
<accession>A0AAV5U485</accession>
<feature type="transmembrane region" description="Helical" evidence="3">
    <location>
        <begin position="192"/>
        <end position="211"/>
    </location>
</feature>
<feature type="compositionally biased region" description="Basic and acidic residues" evidence="2">
    <location>
        <begin position="338"/>
        <end position="350"/>
    </location>
</feature>
<dbReference type="AlphaFoldDB" id="A0AAV5U485"/>